<comment type="caution">
    <text evidence="3">The sequence shown here is derived from an EMBL/GenBank/DDBJ whole genome shotgun (WGS) entry which is preliminary data.</text>
</comment>
<reference evidence="3 4" key="1">
    <citation type="submission" date="2023-08" db="EMBL/GenBank/DDBJ databases">
        <title>Rhodoferax potami sp. nov. and Rhodoferax mekongensis sp. nov., isolated from the Mekong River in Thailand.</title>
        <authorList>
            <person name="Kitikhun S."/>
            <person name="Charoenyingcharoen P."/>
            <person name="Siriarchawattana P."/>
            <person name="Likhitrattanapisal S."/>
            <person name="Nilsakha T."/>
            <person name="Chanpet A."/>
            <person name="Rattanawaree P."/>
            <person name="Ingsriswang S."/>
        </authorList>
    </citation>
    <scope>NUCLEOTIDE SEQUENCE [LARGE SCALE GENOMIC DNA]</scope>
    <source>
        <strain evidence="3 4">TBRC 17660</strain>
    </source>
</reference>
<gene>
    <name evidence="3" type="ORF">RAE19_18360</name>
</gene>
<evidence type="ECO:0000313" key="4">
    <source>
        <dbReference type="Proteomes" id="UP001321700"/>
    </source>
</evidence>
<sequence length="272" mass="30870">MQLRDASKDTTHTSRLWAYLGAGQRLNHKGQCVEHPPSVVFEFTRTRQGIHPQRFLKDYRGYLQIDAYSGYDALLKSGDIVAVGCMAHTRRHFFEVARKDPNPQGLAAQALAWIAKLYEIESHIKDHPPDKKLLTRQTQSRPVLEQFHGWLVGHAPGIPARSKLGQAFGYALRQWETLARYTEDGILMPDNNLIESAIRPVAVGRRSWLFPGAERGGHVTATMYSLIGTCRLNGVEPYAWLCDALKRLHNHPVTKLAKLLPFNWKRQSITQT</sequence>
<dbReference type="PANTHER" id="PTHR33678">
    <property type="entry name" value="BLL1576 PROTEIN"/>
    <property type="match status" value="1"/>
</dbReference>
<dbReference type="EMBL" id="JAVBIK010000003">
    <property type="protein sequence ID" value="MDT7520630.1"/>
    <property type="molecule type" value="Genomic_DNA"/>
</dbReference>
<name>A0ABU3KS35_9BURK</name>
<dbReference type="InterPro" id="IPR039552">
    <property type="entry name" value="IS66_C"/>
</dbReference>
<dbReference type="InterPro" id="IPR004291">
    <property type="entry name" value="Transposase_IS66_central"/>
</dbReference>
<dbReference type="PANTHER" id="PTHR33678:SF1">
    <property type="entry name" value="BLL1576 PROTEIN"/>
    <property type="match status" value="1"/>
</dbReference>
<dbReference type="Pfam" id="PF13817">
    <property type="entry name" value="DDE_Tnp_IS66_C"/>
    <property type="match status" value="1"/>
</dbReference>
<keyword evidence="4" id="KW-1185">Reference proteome</keyword>
<dbReference type="InterPro" id="IPR052344">
    <property type="entry name" value="Transposase-related"/>
</dbReference>
<proteinExistence type="predicted"/>
<dbReference type="Pfam" id="PF03050">
    <property type="entry name" value="DDE_Tnp_IS66"/>
    <property type="match status" value="1"/>
</dbReference>
<protein>
    <submittedName>
        <fullName evidence="3">IS66 family transposase</fullName>
    </submittedName>
</protein>
<evidence type="ECO:0000259" key="1">
    <source>
        <dbReference type="Pfam" id="PF03050"/>
    </source>
</evidence>
<dbReference type="Proteomes" id="UP001321700">
    <property type="component" value="Unassembled WGS sequence"/>
</dbReference>
<dbReference type="RefSeq" id="WP_313876335.1">
    <property type="nucleotide sequence ID" value="NZ_JAVBIK010000003.1"/>
</dbReference>
<accession>A0ABU3KS35</accession>
<feature type="domain" description="Transposase IS66 C-terminal" evidence="2">
    <location>
        <begin position="225"/>
        <end position="261"/>
    </location>
</feature>
<feature type="domain" description="Transposase IS66 central" evidence="1">
    <location>
        <begin position="5"/>
        <end position="218"/>
    </location>
</feature>
<organism evidence="3 4">
    <name type="scientific">Rhodoferax potami</name>
    <dbReference type="NCBI Taxonomy" id="3068338"/>
    <lineage>
        <taxon>Bacteria</taxon>
        <taxon>Pseudomonadati</taxon>
        <taxon>Pseudomonadota</taxon>
        <taxon>Betaproteobacteria</taxon>
        <taxon>Burkholderiales</taxon>
        <taxon>Comamonadaceae</taxon>
        <taxon>Rhodoferax</taxon>
    </lineage>
</organism>
<evidence type="ECO:0000313" key="3">
    <source>
        <dbReference type="EMBL" id="MDT7520630.1"/>
    </source>
</evidence>
<evidence type="ECO:0000259" key="2">
    <source>
        <dbReference type="Pfam" id="PF13817"/>
    </source>
</evidence>
<dbReference type="NCBIfam" id="NF033517">
    <property type="entry name" value="transpos_IS66"/>
    <property type="match status" value="1"/>
</dbReference>